<feature type="repeat" description="Solcar" evidence="10">
    <location>
        <begin position="63"/>
        <end position="148"/>
    </location>
</feature>
<dbReference type="OMA" id="VSCYSTE"/>
<comment type="subcellular location">
    <subcellularLocation>
        <location evidence="1">Mitochondrion inner membrane</location>
        <topology evidence="1">Multi-pass membrane protein</topology>
    </subcellularLocation>
</comment>
<keyword evidence="13" id="KW-0732">Signal</keyword>
<evidence type="ECO:0000256" key="9">
    <source>
        <dbReference type="ARBA" id="ARBA00023136"/>
    </source>
</evidence>
<dbReference type="PROSITE" id="PS50920">
    <property type="entry name" value="SOLCAR"/>
    <property type="match status" value="3"/>
</dbReference>
<keyword evidence="9 10" id="KW-0472">Membrane</keyword>
<dbReference type="RefSeq" id="XP_005793819.1">
    <property type="nucleotide sequence ID" value="XM_005793762.1"/>
</dbReference>
<dbReference type="PaxDb" id="2903-EOD41390"/>
<keyword evidence="3 11" id="KW-0813">Transport</keyword>
<evidence type="ECO:0000256" key="13">
    <source>
        <dbReference type="SAM" id="SignalP"/>
    </source>
</evidence>
<keyword evidence="8" id="KW-0496">Mitochondrion</keyword>
<dbReference type="HOGENOM" id="CLU_039456_1_0_1"/>
<evidence type="ECO:0000256" key="6">
    <source>
        <dbReference type="ARBA" id="ARBA00022792"/>
    </source>
</evidence>
<dbReference type="SUPFAM" id="SSF103506">
    <property type="entry name" value="Mitochondrial carrier"/>
    <property type="match status" value="1"/>
</dbReference>
<keyword evidence="6" id="KW-0999">Mitochondrion inner membrane</keyword>
<dbReference type="InterPro" id="IPR044677">
    <property type="entry name" value="SLC25A3/Pic2/Mir1-like"/>
</dbReference>
<proteinExistence type="inferred from homology"/>
<dbReference type="PANTHER" id="PTHR45671">
    <property type="entry name" value="SOLUTE CARRIER FAMILY 25 (MITOCHONDRIAL CARRIER PHOSPHATE CARRIER), MEMBER 3, LIKE-RELATED-RELATED"/>
    <property type="match status" value="1"/>
</dbReference>
<keyword evidence="4 10" id="KW-0812">Transmembrane</keyword>
<accession>A0A0D3L055</accession>
<evidence type="ECO:0000256" key="11">
    <source>
        <dbReference type="RuleBase" id="RU000488"/>
    </source>
</evidence>
<feature type="transmembrane region" description="Helical" evidence="12">
    <location>
        <begin position="162"/>
        <end position="183"/>
    </location>
</feature>
<feature type="signal peptide" evidence="13">
    <location>
        <begin position="1"/>
        <end position="22"/>
    </location>
</feature>
<dbReference type="AlphaFoldDB" id="A0A0D3L055"/>
<dbReference type="Pfam" id="PF00153">
    <property type="entry name" value="Mito_carr"/>
    <property type="match status" value="2"/>
</dbReference>
<dbReference type="Proteomes" id="UP000013827">
    <property type="component" value="Unassembled WGS sequence"/>
</dbReference>
<dbReference type="InterPro" id="IPR023395">
    <property type="entry name" value="MCP_dom_sf"/>
</dbReference>
<feature type="chain" id="PRO_5044291988" evidence="13">
    <location>
        <begin position="23"/>
        <end position="371"/>
    </location>
</feature>
<evidence type="ECO:0000256" key="1">
    <source>
        <dbReference type="ARBA" id="ARBA00004448"/>
    </source>
</evidence>
<dbReference type="KEGG" id="ehx:EMIHUDRAFT_97599"/>
<protein>
    <submittedName>
        <fullName evidence="14">Uncharacterized protein</fullName>
    </submittedName>
</protein>
<feature type="repeat" description="Solcar" evidence="10">
    <location>
        <begin position="162"/>
        <end position="261"/>
    </location>
</feature>
<reference evidence="14" key="2">
    <citation type="submission" date="2024-10" db="UniProtKB">
        <authorList>
            <consortium name="EnsemblProtists"/>
        </authorList>
    </citation>
    <scope>IDENTIFICATION</scope>
</reference>
<keyword evidence="15" id="KW-1185">Reference proteome</keyword>
<keyword evidence="7 12" id="KW-1133">Transmembrane helix</keyword>
<evidence type="ECO:0000256" key="8">
    <source>
        <dbReference type="ARBA" id="ARBA00023128"/>
    </source>
</evidence>
<dbReference type="GO" id="GO:1990547">
    <property type="term" value="P:mitochondrial phosphate ion transmembrane transport"/>
    <property type="evidence" value="ECO:0007669"/>
    <property type="project" value="InterPro"/>
</dbReference>
<dbReference type="GeneID" id="17286660"/>
<organism evidence="14 15">
    <name type="scientific">Emiliania huxleyi (strain CCMP1516)</name>
    <dbReference type="NCBI Taxonomy" id="280463"/>
    <lineage>
        <taxon>Eukaryota</taxon>
        <taxon>Haptista</taxon>
        <taxon>Haptophyta</taxon>
        <taxon>Prymnesiophyceae</taxon>
        <taxon>Isochrysidales</taxon>
        <taxon>Noelaerhabdaceae</taxon>
        <taxon>Emiliania</taxon>
    </lineage>
</organism>
<dbReference type="GO" id="GO:0005743">
    <property type="term" value="C:mitochondrial inner membrane"/>
    <property type="evidence" value="ECO:0007669"/>
    <property type="project" value="UniProtKB-SubCell"/>
</dbReference>
<evidence type="ECO:0000313" key="15">
    <source>
        <dbReference type="Proteomes" id="UP000013827"/>
    </source>
</evidence>
<dbReference type="InterPro" id="IPR018108">
    <property type="entry name" value="MCP_transmembrane"/>
</dbReference>
<evidence type="ECO:0000256" key="4">
    <source>
        <dbReference type="ARBA" id="ARBA00022692"/>
    </source>
</evidence>
<evidence type="ECO:0000256" key="10">
    <source>
        <dbReference type="PROSITE-ProRule" id="PRU00282"/>
    </source>
</evidence>
<dbReference type="PANTHER" id="PTHR45671:SF12">
    <property type="entry name" value="MITOCHONDRIAL PHOSPHATE CARRIER PROTEIN"/>
    <property type="match status" value="1"/>
</dbReference>
<evidence type="ECO:0000256" key="7">
    <source>
        <dbReference type="ARBA" id="ARBA00022989"/>
    </source>
</evidence>
<dbReference type="GO" id="GO:0005315">
    <property type="term" value="F:phosphate transmembrane transporter activity"/>
    <property type="evidence" value="ECO:0007669"/>
    <property type="project" value="InterPro"/>
</dbReference>
<dbReference type="STRING" id="2903.R1FQL5"/>
<dbReference type="EnsemblProtists" id="EOD41390">
    <property type="protein sequence ID" value="EOD41390"/>
    <property type="gene ID" value="EMIHUDRAFT_97599"/>
</dbReference>
<feature type="repeat" description="Solcar" evidence="10">
    <location>
        <begin position="278"/>
        <end position="367"/>
    </location>
</feature>
<evidence type="ECO:0000256" key="3">
    <source>
        <dbReference type="ARBA" id="ARBA00022448"/>
    </source>
</evidence>
<name>A0A0D3L055_EMIH1</name>
<reference evidence="15" key="1">
    <citation type="journal article" date="2013" name="Nature">
        <title>Pan genome of the phytoplankton Emiliania underpins its global distribution.</title>
        <authorList>
            <person name="Read B.A."/>
            <person name="Kegel J."/>
            <person name="Klute M.J."/>
            <person name="Kuo A."/>
            <person name="Lefebvre S.C."/>
            <person name="Maumus F."/>
            <person name="Mayer C."/>
            <person name="Miller J."/>
            <person name="Monier A."/>
            <person name="Salamov A."/>
            <person name="Young J."/>
            <person name="Aguilar M."/>
            <person name="Claverie J.M."/>
            <person name="Frickenhaus S."/>
            <person name="Gonzalez K."/>
            <person name="Herman E.K."/>
            <person name="Lin Y.C."/>
            <person name="Napier J."/>
            <person name="Ogata H."/>
            <person name="Sarno A.F."/>
            <person name="Shmutz J."/>
            <person name="Schroeder D."/>
            <person name="de Vargas C."/>
            <person name="Verret F."/>
            <person name="von Dassow P."/>
            <person name="Valentin K."/>
            <person name="Van de Peer Y."/>
            <person name="Wheeler G."/>
            <person name="Dacks J.B."/>
            <person name="Delwiche C.F."/>
            <person name="Dyhrman S.T."/>
            <person name="Glockner G."/>
            <person name="John U."/>
            <person name="Richards T."/>
            <person name="Worden A.Z."/>
            <person name="Zhang X."/>
            <person name="Grigoriev I.V."/>
            <person name="Allen A.E."/>
            <person name="Bidle K."/>
            <person name="Borodovsky M."/>
            <person name="Bowler C."/>
            <person name="Brownlee C."/>
            <person name="Cock J.M."/>
            <person name="Elias M."/>
            <person name="Gladyshev V.N."/>
            <person name="Groth M."/>
            <person name="Guda C."/>
            <person name="Hadaegh A."/>
            <person name="Iglesias-Rodriguez M.D."/>
            <person name="Jenkins J."/>
            <person name="Jones B.M."/>
            <person name="Lawson T."/>
            <person name="Leese F."/>
            <person name="Lindquist E."/>
            <person name="Lobanov A."/>
            <person name="Lomsadze A."/>
            <person name="Malik S.B."/>
            <person name="Marsh M.E."/>
            <person name="Mackinder L."/>
            <person name="Mock T."/>
            <person name="Mueller-Roeber B."/>
            <person name="Pagarete A."/>
            <person name="Parker M."/>
            <person name="Probert I."/>
            <person name="Quesneville H."/>
            <person name="Raines C."/>
            <person name="Rensing S.A."/>
            <person name="Riano-Pachon D.M."/>
            <person name="Richier S."/>
            <person name="Rokitta S."/>
            <person name="Shiraiwa Y."/>
            <person name="Soanes D.M."/>
            <person name="van der Giezen M."/>
            <person name="Wahlund T.M."/>
            <person name="Williams B."/>
            <person name="Wilson W."/>
            <person name="Wolfe G."/>
            <person name="Wurch L.L."/>
        </authorList>
    </citation>
    <scope>NUCLEOTIDE SEQUENCE</scope>
</reference>
<sequence>MSPRRAALLAALTAWRLPAASGWRAATPPPSCFGALAHCAAGHAAAPCRSIVARRSRGGVAMTGGWQYALAGGVCAAVSHGIACPVDVVKTRQQTVPSYSGIQLHEGLARVVREEGASALLTGLKPTLLGYGIEGALKFGAYERVKAPLAALLVRLGAGGSALWLGPLLAGLLAGAIASLVVAPAEATRIRQVSDPDYAGAGMLGAAGLLFREEGPGGALVEAGAGGEASARLFRGVPATLAKQLPYTAAKQEVSSPTRPKQVSFDALSELFAAGPLPRWASTAAAAAAAAALSTLASQPGDALLSQVSCYSTEDGDLCVAPPPGGLAGLAERLGPRGLLAGFRARLVQMGLIVTLQLVLYDAVKAALGVR</sequence>
<keyword evidence="5" id="KW-0677">Repeat</keyword>
<evidence type="ECO:0000256" key="12">
    <source>
        <dbReference type="SAM" id="Phobius"/>
    </source>
</evidence>
<evidence type="ECO:0000256" key="5">
    <source>
        <dbReference type="ARBA" id="ARBA00022737"/>
    </source>
</evidence>
<comment type="similarity">
    <text evidence="2 11">Belongs to the mitochondrial carrier (TC 2.A.29) family.</text>
</comment>
<evidence type="ECO:0000256" key="2">
    <source>
        <dbReference type="ARBA" id="ARBA00006375"/>
    </source>
</evidence>
<dbReference type="eggNOG" id="KOG0767">
    <property type="taxonomic scope" value="Eukaryota"/>
</dbReference>
<evidence type="ECO:0000313" key="14">
    <source>
        <dbReference type="EnsemblProtists" id="EOD41390"/>
    </source>
</evidence>
<dbReference type="Gene3D" id="1.50.40.10">
    <property type="entry name" value="Mitochondrial carrier domain"/>
    <property type="match status" value="1"/>
</dbReference>